<keyword evidence="1 4" id="KW-0349">Heme</keyword>
<dbReference type="RefSeq" id="WP_099152387.1">
    <property type="nucleotide sequence ID" value="NZ_PDUD01000026.1"/>
</dbReference>
<name>A0A2D0N771_FLAN2</name>
<organism evidence="7 8">
    <name type="scientific">Flavilitoribacter nigricans (strain ATCC 23147 / DSM 23189 / NBRC 102662 / NCIMB 1420 / SS-2)</name>
    <name type="common">Lewinella nigricans</name>
    <dbReference type="NCBI Taxonomy" id="1122177"/>
    <lineage>
        <taxon>Bacteria</taxon>
        <taxon>Pseudomonadati</taxon>
        <taxon>Bacteroidota</taxon>
        <taxon>Saprospiria</taxon>
        <taxon>Saprospirales</taxon>
        <taxon>Lewinellaceae</taxon>
        <taxon>Flavilitoribacter</taxon>
    </lineage>
</organism>
<evidence type="ECO:0000256" key="4">
    <source>
        <dbReference type="PROSITE-ProRule" id="PRU00433"/>
    </source>
</evidence>
<dbReference type="GO" id="GO:0009055">
    <property type="term" value="F:electron transfer activity"/>
    <property type="evidence" value="ECO:0007669"/>
    <property type="project" value="InterPro"/>
</dbReference>
<dbReference type="OrthoDB" id="955119at2"/>
<sequence>MKLFRFLAYSLAFFIGAVFAFRGTNSFPGNPAKQYKPSYAVKTVNTVSDAKAAAPAMSNLAQQGKNLFIANCAACHNKNMKDKLIGPALGGVEARWSDYPKEDLYNWIRNSQAMVSAEHPRAVAVWEESDRLIMTSFASLSDEDIDAMLAYVNAVYQP</sequence>
<dbReference type="EMBL" id="PDUD01000026">
    <property type="protein sequence ID" value="PHN04361.1"/>
    <property type="molecule type" value="Genomic_DNA"/>
</dbReference>
<gene>
    <name evidence="7" type="ORF">CRP01_22635</name>
</gene>
<keyword evidence="3 4" id="KW-0408">Iron</keyword>
<feature type="chain" id="PRO_5012813253" description="Cytochrome c domain-containing protein" evidence="5">
    <location>
        <begin position="21"/>
        <end position="158"/>
    </location>
</feature>
<dbReference type="GO" id="GO:0020037">
    <property type="term" value="F:heme binding"/>
    <property type="evidence" value="ECO:0007669"/>
    <property type="project" value="InterPro"/>
</dbReference>
<reference evidence="7 8" key="1">
    <citation type="submission" date="2017-10" db="EMBL/GenBank/DDBJ databases">
        <title>The draft genome sequence of Lewinella nigricans NBRC 102662.</title>
        <authorList>
            <person name="Wang K."/>
        </authorList>
    </citation>
    <scope>NUCLEOTIDE SEQUENCE [LARGE SCALE GENOMIC DNA]</scope>
    <source>
        <strain evidence="7 8">NBRC 102662</strain>
    </source>
</reference>
<evidence type="ECO:0000256" key="1">
    <source>
        <dbReference type="ARBA" id="ARBA00022617"/>
    </source>
</evidence>
<dbReference type="AlphaFoldDB" id="A0A2D0N771"/>
<evidence type="ECO:0000256" key="2">
    <source>
        <dbReference type="ARBA" id="ARBA00022723"/>
    </source>
</evidence>
<dbReference type="Gene3D" id="1.10.760.10">
    <property type="entry name" value="Cytochrome c-like domain"/>
    <property type="match status" value="1"/>
</dbReference>
<evidence type="ECO:0000313" key="8">
    <source>
        <dbReference type="Proteomes" id="UP000223913"/>
    </source>
</evidence>
<keyword evidence="8" id="KW-1185">Reference proteome</keyword>
<evidence type="ECO:0000256" key="3">
    <source>
        <dbReference type="ARBA" id="ARBA00023004"/>
    </source>
</evidence>
<dbReference type="InterPro" id="IPR036909">
    <property type="entry name" value="Cyt_c-like_dom_sf"/>
</dbReference>
<dbReference type="Pfam" id="PF00034">
    <property type="entry name" value="Cytochrom_C"/>
    <property type="match status" value="1"/>
</dbReference>
<evidence type="ECO:0000259" key="6">
    <source>
        <dbReference type="PROSITE" id="PS51007"/>
    </source>
</evidence>
<evidence type="ECO:0000313" key="7">
    <source>
        <dbReference type="EMBL" id="PHN04361.1"/>
    </source>
</evidence>
<feature type="signal peptide" evidence="5">
    <location>
        <begin position="1"/>
        <end position="20"/>
    </location>
</feature>
<keyword evidence="2 4" id="KW-0479">Metal-binding</keyword>
<dbReference type="GO" id="GO:0046872">
    <property type="term" value="F:metal ion binding"/>
    <property type="evidence" value="ECO:0007669"/>
    <property type="project" value="UniProtKB-KW"/>
</dbReference>
<dbReference type="Proteomes" id="UP000223913">
    <property type="component" value="Unassembled WGS sequence"/>
</dbReference>
<protein>
    <recommendedName>
        <fullName evidence="6">Cytochrome c domain-containing protein</fullName>
    </recommendedName>
</protein>
<accession>A0A2D0N771</accession>
<dbReference type="SUPFAM" id="SSF46626">
    <property type="entry name" value="Cytochrome c"/>
    <property type="match status" value="1"/>
</dbReference>
<proteinExistence type="predicted"/>
<evidence type="ECO:0000256" key="5">
    <source>
        <dbReference type="SAM" id="SignalP"/>
    </source>
</evidence>
<comment type="caution">
    <text evidence="7">The sequence shown here is derived from an EMBL/GenBank/DDBJ whole genome shotgun (WGS) entry which is preliminary data.</text>
</comment>
<feature type="domain" description="Cytochrome c" evidence="6">
    <location>
        <begin position="59"/>
        <end position="156"/>
    </location>
</feature>
<keyword evidence="5" id="KW-0732">Signal</keyword>
<dbReference type="InterPro" id="IPR009056">
    <property type="entry name" value="Cyt_c-like_dom"/>
</dbReference>
<dbReference type="PROSITE" id="PS51007">
    <property type="entry name" value="CYTC"/>
    <property type="match status" value="1"/>
</dbReference>